<dbReference type="STRING" id="198628.Dda3937_00928"/>
<proteinExistence type="predicted"/>
<dbReference type="KEGG" id="ddd:Dda3937_00928"/>
<organism evidence="1 2">
    <name type="scientific">Dickeya dadantii (strain 3937)</name>
    <name type="common">Erwinia chrysanthemi (strain 3937)</name>
    <dbReference type="NCBI Taxonomy" id="198628"/>
    <lineage>
        <taxon>Bacteria</taxon>
        <taxon>Pseudomonadati</taxon>
        <taxon>Pseudomonadota</taxon>
        <taxon>Gammaproteobacteria</taxon>
        <taxon>Enterobacterales</taxon>
        <taxon>Pectobacteriaceae</taxon>
        <taxon>Dickeya</taxon>
    </lineage>
</organism>
<dbReference type="HOGENOM" id="CLU_2522237_0_0_6"/>
<dbReference type="EMBL" id="CP002038">
    <property type="protein sequence ID" value="ADM99742.1"/>
    <property type="molecule type" value="Genomic_DNA"/>
</dbReference>
<gene>
    <name evidence="1" type="ordered locus">Dda3937_00928</name>
</gene>
<protein>
    <submittedName>
        <fullName evidence="1">Uncharacterized protein</fullName>
    </submittedName>
</protein>
<accession>E0SCV1</accession>
<evidence type="ECO:0000313" key="1">
    <source>
        <dbReference type="EMBL" id="ADM99742.1"/>
    </source>
</evidence>
<name>E0SCV1_DICD3</name>
<evidence type="ECO:0000313" key="2">
    <source>
        <dbReference type="Proteomes" id="UP000006859"/>
    </source>
</evidence>
<reference evidence="1 2" key="1">
    <citation type="journal article" date="2011" name="J. Bacteriol.">
        <title>Genome sequence of the plant-pathogenic bacterium Dickeya dadantii 3937.</title>
        <authorList>
            <person name="Glasner J.D."/>
            <person name="Yang C.H."/>
            <person name="Reverchon S."/>
            <person name="Hugouvieux-Cotte-Pattat N."/>
            <person name="Condemine G."/>
            <person name="Bohin J.P."/>
            <person name="Van Gijsegem F."/>
            <person name="Yang S."/>
            <person name="Franza T."/>
            <person name="Expert D."/>
            <person name="Plunkett G. III"/>
            <person name="San Francisco M.J."/>
            <person name="Charkowski A.O."/>
            <person name="Py B."/>
            <person name="Bell K."/>
            <person name="Rauscher L."/>
            <person name="Rodriguez-Palenzuela P."/>
            <person name="Toussaint A."/>
            <person name="Holeva M.C."/>
            <person name="He S.Y."/>
            <person name="Douet V."/>
            <person name="Boccara M."/>
            <person name="Blanco C."/>
            <person name="Toth I."/>
            <person name="Anderson B.D."/>
            <person name="Biehl B.S."/>
            <person name="Mau B."/>
            <person name="Flynn S.M."/>
            <person name="Barras F."/>
            <person name="Lindeberg M."/>
            <person name="Birch P.R."/>
            <person name="Tsuyumu S."/>
            <person name="Shi X."/>
            <person name="Hibbing M."/>
            <person name="Yap M.N."/>
            <person name="Carpentier M."/>
            <person name="Dassa E."/>
            <person name="Umehara M."/>
            <person name="Kim J.F."/>
            <person name="Rusch M."/>
            <person name="Soni P."/>
            <person name="Mayhew G.F."/>
            <person name="Fouts D.E."/>
            <person name="Gill S.R."/>
            <person name="Blattner F.R."/>
            <person name="Keen N.T."/>
            <person name="Perna N.T."/>
        </authorList>
    </citation>
    <scope>NUCLEOTIDE SEQUENCE [LARGE SCALE GENOMIC DNA]</scope>
    <source>
        <strain evidence="1 2">3937</strain>
    </source>
</reference>
<dbReference type="AlphaFoldDB" id="E0SCV1"/>
<sequence>MLILIIGAVILYPTSFKPQVPLAFLQLDVFGGISDTVRGGDVRIPLSVRLGPAIRLCPIARDSLMSSRATTLSPYLFYSGRKKE</sequence>
<keyword evidence="2" id="KW-1185">Reference proteome</keyword>
<dbReference type="Proteomes" id="UP000006859">
    <property type="component" value="Chromosome"/>
</dbReference>